<dbReference type="Pfam" id="PF02230">
    <property type="entry name" value="Abhydrolase_2"/>
    <property type="match status" value="1"/>
</dbReference>
<evidence type="ECO:0000313" key="4">
    <source>
        <dbReference type="EMBL" id="MFD1644293.1"/>
    </source>
</evidence>
<reference evidence="4 5" key="1">
    <citation type="journal article" date="2019" name="Int. J. Syst. Evol. Microbiol.">
        <title>The Global Catalogue of Microorganisms (GCM) 10K type strain sequencing project: providing services to taxonomists for standard genome sequencing and annotation.</title>
        <authorList>
            <consortium name="The Broad Institute Genomics Platform"/>
            <consortium name="The Broad Institute Genome Sequencing Center for Infectious Disease"/>
            <person name="Wu L."/>
            <person name="Ma J."/>
        </authorList>
    </citation>
    <scope>NUCLEOTIDE SEQUENCE [LARGE SCALE GENOMIC DNA]</scope>
    <source>
        <strain evidence="4 5">CGMCC 1.10390</strain>
    </source>
</reference>
<evidence type="ECO:0000256" key="1">
    <source>
        <dbReference type="ARBA" id="ARBA00006499"/>
    </source>
</evidence>
<accession>A0ABD6DDZ8</accession>
<gene>
    <name evidence="4" type="ORF">ACFSBL_01210</name>
</gene>
<keyword evidence="5" id="KW-1185">Reference proteome</keyword>
<dbReference type="GO" id="GO:0016787">
    <property type="term" value="F:hydrolase activity"/>
    <property type="evidence" value="ECO:0007669"/>
    <property type="project" value="UniProtKB-KW"/>
</dbReference>
<evidence type="ECO:0000256" key="2">
    <source>
        <dbReference type="ARBA" id="ARBA00022801"/>
    </source>
</evidence>
<dbReference type="RefSeq" id="WP_256399568.1">
    <property type="nucleotide sequence ID" value="NZ_JANHJR010000002.1"/>
</dbReference>
<dbReference type="EMBL" id="JBHUDO010000001">
    <property type="protein sequence ID" value="MFD1644293.1"/>
    <property type="molecule type" value="Genomic_DNA"/>
</dbReference>
<keyword evidence="2 4" id="KW-0378">Hydrolase</keyword>
<dbReference type="InterPro" id="IPR029058">
    <property type="entry name" value="AB_hydrolase_fold"/>
</dbReference>
<dbReference type="InterPro" id="IPR050565">
    <property type="entry name" value="LYPA1-2/EST-like"/>
</dbReference>
<comment type="similarity">
    <text evidence="1">Belongs to the AB hydrolase superfamily. AB hydrolase 2 family.</text>
</comment>
<dbReference type="Proteomes" id="UP001597034">
    <property type="component" value="Unassembled WGS sequence"/>
</dbReference>
<comment type="caution">
    <text evidence="4">The sequence shown here is derived from an EMBL/GenBank/DDBJ whole genome shotgun (WGS) entry which is preliminary data.</text>
</comment>
<evidence type="ECO:0000313" key="5">
    <source>
        <dbReference type="Proteomes" id="UP001597034"/>
    </source>
</evidence>
<dbReference type="AlphaFoldDB" id="A0ABD6DDZ8"/>
<protein>
    <submittedName>
        <fullName evidence="4">Alpha/beta hydrolase</fullName>
    </submittedName>
</protein>
<dbReference type="PANTHER" id="PTHR10655">
    <property type="entry name" value="LYSOPHOSPHOLIPASE-RELATED"/>
    <property type="match status" value="1"/>
</dbReference>
<dbReference type="Gene3D" id="3.40.50.1820">
    <property type="entry name" value="alpha/beta hydrolase"/>
    <property type="match status" value="1"/>
</dbReference>
<sequence length="217" mass="22952">MVEGPHADAQVLTTGASLDEARVAVVALHGRGAMARSVLGLATELDVSDVAWLGPQAAGNTWYPYSFMADTANNEPHLSSALELVDETVERAVDAGIPRERVVLLGFSQGACLASEYVARNASRFGGLVAFSGGLIGPEGTPREYDGHLDGTPVYLGCDANDPHIPKERVHETRDVLSDLGADVTEQIFEGMGHTIIPEEVEGARDVLVSAVTDDDE</sequence>
<dbReference type="InterPro" id="IPR003140">
    <property type="entry name" value="PLipase/COase/thioEstase"/>
</dbReference>
<feature type="domain" description="Phospholipase/carboxylesterase/thioesterase" evidence="3">
    <location>
        <begin position="19"/>
        <end position="206"/>
    </location>
</feature>
<evidence type="ECO:0000259" key="3">
    <source>
        <dbReference type="Pfam" id="PF02230"/>
    </source>
</evidence>
<proteinExistence type="inferred from homology"/>
<dbReference type="PANTHER" id="PTHR10655:SF17">
    <property type="entry name" value="LYSOPHOSPHOLIPASE-LIKE PROTEIN 1"/>
    <property type="match status" value="1"/>
</dbReference>
<organism evidence="4 5">
    <name type="scientific">Haloarchaeobius litoreus</name>
    <dbReference type="NCBI Taxonomy" id="755306"/>
    <lineage>
        <taxon>Archaea</taxon>
        <taxon>Methanobacteriati</taxon>
        <taxon>Methanobacteriota</taxon>
        <taxon>Stenosarchaea group</taxon>
        <taxon>Halobacteria</taxon>
        <taxon>Halobacteriales</taxon>
        <taxon>Halorubellaceae</taxon>
        <taxon>Haloarchaeobius</taxon>
    </lineage>
</organism>
<dbReference type="SUPFAM" id="SSF53474">
    <property type="entry name" value="alpha/beta-Hydrolases"/>
    <property type="match status" value="1"/>
</dbReference>
<name>A0ABD6DDZ8_9EURY</name>